<dbReference type="PROSITE" id="PS50903">
    <property type="entry name" value="RUBREDOXIN_LIKE"/>
    <property type="match status" value="1"/>
</dbReference>
<keyword evidence="3" id="KW-0479">Metal-binding</keyword>
<dbReference type="NCBIfam" id="TIGR03993">
    <property type="entry name" value="hydrog_HybE"/>
    <property type="match status" value="1"/>
</dbReference>
<dbReference type="InterPro" id="IPR023994">
    <property type="entry name" value="NiFe-hyd_HybE"/>
</dbReference>
<dbReference type="InterPro" id="IPR024935">
    <property type="entry name" value="Rubredoxin_dom"/>
</dbReference>
<keyword evidence="2" id="KW-0813">Transport</keyword>
<feature type="region of interest" description="Disordered" evidence="6">
    <location>
        <begin position="241"/>
        <end position="264"/>
    </location>
</feature>
<sequence length="283" mass="30765">MTDVFHGFEGSYMGNADRLRPDSVMECKICWSVYDPAQGCETWQVPPGTPFSALPEHWRCPTCDGAREQFMVVPGATAAEAPTLPADPPPVSPAEDVEVLPENHEAALLARQMEDAFREIHRGQMRGIPLLNEALGVRAVGFRPYEGHFLGILITPWFMNLILAPGVAEDWSDLVSGGKELIEFPSGRYEFTLVNRASKAEVAELPPYKACSLFSPVFEFTTMLQAIETAQAALKALLDPSVNPDHKPEAAPPAPEPVAARPTMPSRRGLLFGAARSGSRIGA</sequence>
<dbReference type="CDD" id="cd00730">
    <property type="entry name" value="rubredoxin"/>
    <property type="match status" value="1"/>
</dbReference>
<dbReference type="SUPFAM" id="SSF57802">
    <property type="entry name" value="Rubredoxin-like"/>
    <property type="match status" value="1"/>
</dbReference>
<reference evidence="8 9" key="1">
    <citation type="submission" date="2018-08" db="EMBL/GenBank/DDBJ databases">
        <title>Komagataeibacter sp. AV 382.</title>
        <authorList>
            <person name="Skraban J."/>
            <person name="Trcek J."/>
        </authorList>
    </citation>
    <scope>NUCLEOTIDE SEQUENCE [LARGE SCALE GENOMIC DNA]</scope>
    <source>
        <strain evidence="8 9">AV 382</strain>
    </source>
</reference>
<dbReference type="RefSeq" id="WP_116701697.1">
    <property type="nucleotide sequence ID" value="NZ_QUWV01000011.1"/>
</dbReference>
<feature type="domain" description="Rubredoxin-like" evidence="7">
    <location>
        <begin position="22"/>
        <end position="73"/>
    </location>
</feature>
<evidence type="ECO:0000256" key="5">
    <source>
        <dbReference type="ARBA" id="ARBA00023004"/>
    </source>
</evidence>
<accession>A0A371Z4D8</accession>
<dbReference type="OrthoDB" id="9808980at2"/>
<keyword evidence="5" id="KW-0408">Iron</keyword>
<dbReference type="PRINTS" id="PR00163">
    <property type="entry name" value="RUBREDOXIN"/>
</dbReference>
<dbReference type="Pfam" id="PF00301">
    <property type="entry name" value="Rubredoxin"/>
    <property type="match status" value="1"/>
</dbReference>
<evidence type="ECO:0000313" key="9">
    <source>
        <dbReference type="Proteomes" id="UP000262371"/>
    </source>
</evidence>
<dbReference type="Gene3D" id="2.20.28.10">
    <property type="match status" value="1"/>
</dbReference>
<dbReference type="PANTHER" id="PTHR47627:SF1">
    <property type="entry name" value="RUBREDOXIN-1-RELATED"/>
    <property type="match status" value="1"/>
</dbReference>
<keyword evidence="4" id="KW-0249">Electron transport</keyword>
<evidence type="ECO:0000256" key="3">
    <source>
        <dbReference type="ARBA" id="ARBA00022723"/>
    </source>
</evidence>
<name>A0A371Z4D8_9PROT</name>
<comment type="cofactor">
    <cofactor evidence="1">
        <name>Fe(3+)</name>
        <dbReference type="ChEBI" id="CHEBI:29034"/>
    </cofactor>
</comment>
<dbReference type="GO" id="GO:0043448">
    <property type="term" value="P:alkane catabolic process"/>
    <property type="evidence" value="ECO:0007669"/>
    <property type="project" value="TreeGrafter"/>
</dbReference>
<comment type="caution">
    <text evidence="8">The sequence shown here is derived from an EMBL/GenBank/DDBJ whole genome shotgun (WGS) entry which is preliminary data.</text>
</comment>
<dbReference type="Proteomes" id="UP000262371">
    <property type="component" value="Unassembled WGS sequence"/>
</dbReference>
<evidence type="ECO:0000256" key="6">
    <source>
        <dbReference type="SAM" id="MobiDB-lite"/>
    </source>
</evidence>
<evidence type="ECO:0000313" key="8">
    <source>
        <dbReference type="EMBL" id="RFD21353.1"/>
    </source>
</evidence>
<gene>
    <name evidence="8" type="primary">hybE</name>
    <name evidence="8" type="ORF">DY926_01140</name>
</gene>
<evidence type="ECO:0000256" key="2">
    <source>
        <dbReference type="ARBA" id="ARBA00022448"/>
    </source>
</evidence>
<dbReference type="GO" id="GO:0005506">
    <property type="term" value="F:iron ion binding"/>
    <property type="evidence" value="ECO:0007669"/>
    <property type="project" value="InterPro"/>
</dbReference>
<evidence type="ECO:0000259" key="7">
    <source>
        <dbReference type="PROSITE" id="PS50903"/>
    </source>
</evidence>
<keyword evidence="9" id="KW-1185">Reference proteome</keyword>
<dbReference type="PROSITE" id="PS00202">
    <property type="entry name" value="RUBREDOXIN"/>
    <property type="match status" value="1"/>
</dbReference>
<dbReference type="AlphaFoldDB" id="A0A371Z4D8"/>
<dbReference type="GO" id="GO:0009055">
    <property type="term" value="F:electron transfer activity"/>
    <property type="evidence" value="ECO:0007669"/>
    <property type="project" value="TreeGrafter"/>
</dbReference>
<dbReference type="InterPro" id="IPR038530">
    <property type="entry name" value="NiFe-hyd_HybE_sf"/>
</dbReference>
<dbReference type="Gene3D" id="3.30.1460.40">
    <property type="entry name" value="[NiFe]-hydrogenase assembly chaperone, HybE"/>
    <property type="match status" value="1"/>
</dbReference>
<proteinExistence type="predicted"/>
<evidence type="ECO:0000256" key="4">
    <source>
        <dbReference type="ARBA" id="ARBA00022982"/>
    </source>
</evidence>
<dbReference type="EMBL" id="QUWV01000011">
    <property type="protein sequence ID" value="RFD21353.1"/>
    <property type="molecule type" value="Genomic_DNA"/>
</dbReference>
<dbReference type="Pfam" id="PF11939">
    <property type="entry name" value="NiFe-hyd_HybE"/>
    <property type="match status" value="1"/>
</dbReference>
<dbReference type="InterPro" id="IPR050526">
    <property type="entry name" value="Rubredoxin_ET"/>
</dbReference>
<dbReference type="InterPro" id="IPR024934">
    <property type="entry name" value="Rubredoxin-like_dom"/>
</dbReference>
<organism evidence="8 9">
    <name type="scientific">Komagataeibacter melaceti</name>
    <dbReference type="NCBI Taxonomy" id="2766577"/>
    <lineage>
        <taxon>Bacteria</taxon>
        <taxon>Pseudomonadati</taxon>
        <taxon>Pseudomonadota</taxon>
        <taxon>Alphaproteobacteria</taxon>
        <taxon>Acetobacterales</taxon>
        <taxon>Acetobacteraceae</taxon>
        <taxon>Komagataeibacter</taxon>
    </lineage>
</organism>
<dbReference type="PANTHER" id="PTHR47627">
    <property type="entry name" value="RUBREDOXIN"/>
    <property type="match status" value="1"/>
</dbReference>
<protein>
    <submittedName>
        <fullName evidence="8">[NiFe]-hydrogenase assembly, chaperone, HybE</fullName>
    </submittedName>
</protein>
<evidence type="ECO:0000256" key="1">
    <source>
        <dbReference type="ARBA" id="ARBA00001965"/>
    </source>
</evidence>
<dbReference type="InterPro" id="IPR018527">
    <property type="entry name" value="Rubredoxin_Fe_BS"/>
</dbReference>